<evidence type="ECO:0000256" key="3">
    <source>
        <dbReference type="ARBA" id="ARBA00004496"/>
    </source>
</evidence>
<keyword evidence="6" id="KW-0813">Transport</keyword>
<evidence type="ECO:0000256" key="9">
    <source>
        <dbReference type="ARBA" id="ARBA00023242"/>
    </source>
</evidence>
<comment type="similarity">
    <text evidence="4">Belongs to the snurportin family.</text>
</comment>
<accession>A0A0L7K512</accession>
<dbReference type="SUPFAM" id="SSF56091">
    <property type="entry name" value="DNA ligase/mRNA capping enzyme, catalytic domain"/>
    <property type="match status" value="1"/>
</dbReference>
<keyword evidence="8" id="KW-0694">RNA-binding</keyword>
<reference evidence="11 12" key="1">
    <citation type="journal article" date="2015" name="Genome Biol. Evol.">
        <title>The genome of winter moth (Operophtera brumata) provides a genomic perspective on sexual dimorphism and phenology.</title>
        <authorList>
            <person name="Derks M.F."/>
            <person name="Smit S."/>
            <person name="Salis L."/>
            <person name="Schijlen E."/>
            <person name="Bossers A."/>
            <person name="Mateman C."/>
            <person name="Pijl A.S."/>
            <person name="de Ridder D."/>
            <person name="Groenen M.A."/>
            <person name="Visser M.E."/>
            <person name="Megens H.J."/>
        </authorList>
    </citation>
    <scope>NUCLEOTIDE SEQUENCE [LARGE SCALE GENOMIC DNA]</scope>
    <source>
        <strain evidence="11">WM2013NL</strain>
        <tissue evidence="11">Head and thorax</tissue>
    </source>
</reference>
<dbReference type="Pfam" id="PF21974">
    <property type="entry name" value="SPN1_m3Gcap_bd"/>
    <property type="match status" value="1"/>
</dbReference>
<organism evidence="11 12">
    <name type="scientific">Operophtera brumata</name>
    <name type="common">Winter moth</name>
    <name type="synonym">Phalaena brumata</name>
    <dbReference type="NCBI Taxonomy" id="104452"/>
    <lineage>
        <taxon>Eukaryota</taxon>
        <taxon>Metazoa</taxon>
        <taxon>Ecdysozoa</taxon>
        <taxon>Arthropoda</taxon>
        <taxon>Hexapoda</taxon>
        <taxon>Insecta</taxon>
        <taxon>Pterygota</taxon>
        <taxon>Neoptera</taxon>
        <taxon>Endopterygota</taxon>
        <taxon>Lepidoptera</taxon>
        <taxon>Glossata</taxon>
        <taxon>Ditrysia</taxon>
        <taxon>Geometroidea</taxon>
        <taxon>Geometridae</taxon>
        <taxon>Larentiinae</taxon>
        <taxon>Operophtera</taxon>
    </lineage>
</organism>
<feature type="domain" description="Snurportin-1 m3G cap-binding" evidence="10">
    <location>
        <begin position="22"/>
        <end position="139"/>
    </location>
</feature>
<dbReference type="GO" id="GO:0061015">
    <property type="term" value="P:snRNA import into nucleus"/>
    <property type="evidence" value="ECO:0007669"/>
    <property type="project" value="InterPro"/>
</dbReference>
<evidence type="ECO:0000313" key="11">
    <source>
        <dbReference type="EMBL" id="KOB58185.1"/>
    </source>
</evidence>
<evidence type="ECO:0000256" key="1">
    <source>
        <dbReference type="ARBA" id="ARBA00003975"/>
    </source>
</evidence>
<evidence type="ECO:0000259" key="10">
    <source>
        <dbReference type="Pfam" id="PF21974"/>
    </source>
</evidence>
<evidence type="ECO:0000256" key="6">
    <source>
        <dbReference type="ARBA" id="ARBA00022448"/>
    </source>
</evidence>
<evidence type="ECO:0000256" key="7">
    <source>
        <dbReference type="ARBA" id="ARBA00022490"/>
    </source>
</evidence>
<evidence type="ECO:0000313" key="12">
    <source>
        <dbReference type="Proteomes" id="UP000037510"/>
    </source>
</evidence>
<dbReference type="InterPro" id="IPR017336">
    <property type="entry name" value="Snurportin-1"/>
</dbReference>
<keyword evidence="9" id="KW-0539">Nucleus</keyword>
<comment type="subcellular location">
    <subcellularLocation>
        <location evidence="3">Cytoplasm</location>
    </subcellularLocation>
    <subcellularLocation>
        <location evidence="2">Nucleus</location>
    </subcellularLocation>
</comment>
<gene>
    <name evidence="11" type="ORF">OBRU01_25449</name>
</gene>
<dbReference type="EMBL" id="JTDY01010505">
    <property type="protein sequence ID" value="KOB58185.1"/>
    <property type="molecule type" value="Genomic_DNA"/>
</dbReference>
<protein>
    <recommendedName>
        <fullName evidence="5">Snurportin-1</fullName>
    </recommendedName>
</protein>
<keyword evidence="7" id="KW-0963">Cytoplasm</keyword>
<dbReference type="GO" id="GO:0005634">
    <property type="term" value="C:nucleus"/>
    <property type="evidence" value="ECO:0007669"/>
    <property type="project" value="UniProtKB-SubCell"/>
</dbReference>
<evidence type="ECO:0000256" key="2">
    <source>
        <dbReference type="ARBA" id="ARBA00004123"/>
    </source>
</evidence>
<dbReference type="GO" id="GO:0005737">
    <property type="term" value="C:cytoplasm"/>
    <property type="evidence" value="ECO:0007669"/>
    <property type="project" value="UniProtKB-SubCell"/>
</dbReference>
<proteinExistence type="inferred from homology"/>
<comment type="function">
    <text evidence="1">Functions as an U snRNP-specific nuclear import adapter. Involved in the trimethylguanosine (m3G)-cap-dependent nuclear import of U snRNPs. Binds specifically to the terminal m3G-cap U snRNAs.</text>
</comment>
<feature type="non-terminal residue" evidence="11">
    <location>
        <position position="140"/>
    </location>
</feature>
<dbReference type="Gene3D" id="3.30.470.30">
    <property type="entry name" value="DNA ligase/mRNA capping enzyme"/>
    <property type="match status" value="1"/>
</dbReference>
<name>A0A0L7K512_OPEBR</name>
<dbReference type="PANTHER" id="PTHR13403">
    <property type="entry name" value="SNURPORTIN1 RNUT1 PROTEIN RNA, U TRANSPORTER 1"/>
    <property type="match status" value="1"/>
</dbReference>
<dbReference type="GO" id="GO:0003723">
    <property type="term" value="F:RNA binding"/>
    <property type="evidence" value="ECO:0007669"/>
    <property type="project" value="UniProtKB-KW"/>
</dbReference>
<dbReference type="AlphaFoldDB" id="A0A0L7K512"/>
<dbReference type="STRING" id="104452.A0A0L7K512"/>
<comment type="caution">
    <text evidence="11">The sequence shown here is derived from an EMBL/GenBank/DDBJ whole genome shotgun (WGS) entry which is preliminary data.</text>
</comment>
<sequence>TYWKPTIYVSGFTRVANYSNILMMSEWMYEKPSDFAENWLMVPCPKGTRMLVVAYKGITKCFNKFGNFRFECRTALPGGNPCQIKSNKCTVVLDCFYHKESNTMHVLDILAWNDCVMTECEAGFRHFWMTGHLEQIPELQ</sequence>
<dbReference type="InterPro" id="IPR047857">
    <property type="entry name" value="Snurportin1_C"/>
</dbReference>
<evidence type="ECO:0000256" key="5">
    <source>
        <dbReference type="ARBA" id="ARBA00016034"/>
    </source>
</evidence>
<feature type="non-terminal residue" evidence="11">
    <location>
        <position position="1"/>
    </location>
</feature>
<keyword evidence="12" id="KW-1185">Reference proteome</keyword>
<evidence type="ECO:0000256" key="4">
    <source>
        <dbReference type="ARBA" id="ARBA00007540"/>
    </source>
</evidence>
<dbReference type="Proteomes" id="UP000037510">
    <property type="component" value="Unassembled WGS sequence"/>
</dbReference>
<evidence type="ECO:0000256" key="8">
    <source>
        <dbReference type="ARBA" id="ARBA00022884"/>
    </source>
</evidence>
<dbReference type="PANTHER" id="PTHR13403:SF6">
    <property type="entry name" value="SNURPORTIN-1"/>
    <property type="match status" value="1"/>
</dbReference>